<sequence>MDFLRCLLLVIILPLCYSIDAACSNGKCKLDDECSSNGDCGAGLYCFSCPHGFSGSRCVRSSITDQFKLINDSLPFNKYAFLTTHNAFAINGEPSHTGVRRATLSNQEDSVTQQLKNGVRGLMLDTYDFDGDVWLCHSFRGHCHDFTAFEPAIDTLKEIAAFLSSNPKEIVTLILEDYVEAPKGLTKVFTDAGLVKFWFPVTRMPKNGGDWPLVSDMVAKNQRLLLFTSVSSKEKSEGIAYQWNYMVENQFGDKGRKALKEGSCPNRKESSPLDDKSKSLVLVNYFRTIPLKPISCEDNSGGLIEMLQTCHRAAGNRWANFVAVDYYKRSEGGGSFQAVDTLNGKLLCGCNDVHACVVMNFSLFLSENTKLVN</sequence>
<dbReference type="PROSITE" id="PS50007">
    <property type="entry name" value="PIPLC_X_DOMAIN"/>
    <property type="match status" value="1"/>
</dbReference>
<name>A0A0B2P9Z9_GLYSO</name>
<dbReference type="Pfam" id="PF26178">
    <property type="entry name" value="PI-PLC_cat"/>
    <property type="match status" value="1"/>
</dbReference>
<gene>
    <name evidence="2" type="ORF">glysoja_038026</name>
</gene>
<accession>A0A0B2P9Z9</accession>
<reference evidence="2" key="1">
    <citation type="submission" date="2014-07" db="EMBL/GenBank/DDBJ databases">
        <title>Identification of a novel salt tolerance gene in wild soybean by whole-genome sequencing.</title>
        <authorList>
            <person name="Lam H.-M."/>
            <person name="Qi X."/>
            <person name="Li M.-W."/>
            <person name="Liu X."/>
            <person name="Xie M."/>
            <person name="Ni M."/>
            <person name="Xu X."/>
        </authorList>
    </citation>
    <scope>NUCLEOTIDE SEQUENCE [LARGE SCALE GENOMIC DNA]</scope>
    <source>
        <tissue evidence="2">Root</tissue>
    </source>
</reference>
<evidence type="ECO:0000313" key="2">
    <source>
        <dbReference type="EMBL" id="KHN04384.1"/>
    </source>
</evidence>
<evidence type="ECO:0000256" key="1">
    <source>
        <dbReference type="SAM" id="SignalP"/>
    </source>
</evidence>
<dbReference type="PANTHER" id="PTHR13593">
    <property type="match status" value="1"/>
</dbReference>
<dbReference type="Gene3D" id="3.20.20.190">
    <property type="entry name" value="Phosphatidylinositol (PI) phosphodiesterase"/>
    <property type="match status" value="1"/>
</dbReference>
<organism evidence="2">
    <name type="scientific">Glycine soja</name>
    <name type="common">Wild soybean</name>
    <dbReference type="NCBI Taxonomy" id="3848"/>
    <lineage>
        <taxon>Eukaryota</taxon>
        <taxon>Viridiplantae</taxon>
        <taxon>Streptophyta</taxon>
        <taxon>Embryophyta</taxon>
        <taxon>Tracheophyta</taxon>
        <taxon>Spermatophyta</taxon>
        <taxon>Magnoliopsida</taxon>
        <taxon>eudicotyledons</taxon>
        <taxon>Gunneridae</taxon>
        <taxon>Pentapetalae</taxon>
        <taxon>rosids</taxon>
        <taxon>fabids</taxon>
        <taxon>Fabales</taxon>
        <taxon>Fabaceae</taxon>
        <taxon>Papilionoideae</taxon>
        <taxon>50 kb inversion clade</taxon>
        <taxon>NPAAA clade</taxon>
        <taxon>indigoferoid/millettioid clade</taxon>
        <taxon>Phaseoleae</taxon>
        <taxon>Glycine</taxon>
        <taxon>Glycine subgen. Soja</taxon>
    </lineage>
</organism>
<dbReference type="InterPro" id="IPR017946">
    <property type="entry name" value="PLC-like_Pdiesterase_TIM-brl"/>
</dbReference>
<keyword evidence="1" id="KW-0732">Signal</keyword>
<dbReference type="PANTHER" id="PTHR13593:SF51">
    <property type="entry name" value="F21F23.12 PROTEIN"/>
    <property type="match status" value="1"/>
</dbReference>
<dbReference type="CDD" id="cd08588">
    <property type="entry name" value="PI-PLCc_At5g67130_like"/>
    <property type="match status" value="1"/>
</dbReference>
<protein>
    <submittedName>
        <fullName evidence="2">PI-PLC X domain-containing protein</fullName>
    </submittedName>
</protein>
<dbReference type="EMBL" id="KN669280">
    <property type="protein sequence ID" value="KHN04384.1"/>
    <property type="molecule type" value="Genomic_DNA"/>
</dbReference>
<dbReference type="GO" id="GO:0006629">
    <property type="term" value="P:lipid metabolic process"/>
    <property type="evidence" value="ECO:0007669"/>
    <property type="project" value="InterPro"/>
</dbReference>
<feature type="chain" id="PRO_5002092842" evidence="1">
    <location>
        <begin position="19"/>
        <end position="373"/>
    </location>
</feature>
<dbReference type="Proteomes" id="UP000053555">
    <property type="component" value="Unassembled WGS sequence"/>
</dbReference>
<dbReference type="InterPro" id="IPR051057">
    <property type="entry name" value="PI-PLC_domain"/>
</dbReference>
<feature type="signal peptide" evidence="1">
    <location>
        <begin position="1"/>
        <end position="18"/>
    </location>
</feature>
<dbReference type="GO" id="GO:0008081">
    <property type="term" value="F:phosphoric diester hydrolase activity"/>
    <property type="evidence" value="ECO:0007669"/>
    <property type="project" value="InterPro"/>
</dbReference>
<proteinExistence type="predicted"/>
<dbReference type="AlphaFoldDB" id="A0A0B2P9Z9"/>
<dbReference type="SUPFAM" id="SSF51695">
    <property type="entry name" value="PLC-like phosphodiesterases"/>
    <property type="match status" value="1"/>
</dbReference>